<keyword evidence="2" id="KW-0812">Transmembrane</keyword>
<accession>A0ABV6Q926</accession>
<evidence type="ECO:0000256" key="2">
    <source>
        <dbReference type="SAM" id="Phobius"/>
    </source>
</evidence>
<feature type="region of interest" description="Disordered" evidence="1">
    <location>
        <begin position="54"/>
        <end position="90"/>
    </location>
</feature>
<gene>
    <name evidence="3" type="ORF">ACFFGA_09440</name>
</gene>
<dbReference type="RefSeq" id="WP_386062980.1">
    <property type="nucleotide sequence ID" value="NZ_JBHLTQ010000004.1"/>
</dbReference>
<sequence>MKYLETKHERNSARITALIALILLLLLFVVGPQYLDPPEEYGVAVNFGTTDFGSGNKPLSEPRKAVEEKVVEESQPQETISEPTEATTKAEEVITQESAESIAIKKQKEAEAKAKAEADRIAREKREAEERERREKEEKTKRLDDLIGGVKDSDGKDDGGEGPDNQGGNKGQLDGDPYAPSYFGGSGPGKGGVGYGLGGRGKPSRQIYKQECNEYGLVVVKIEVNQQGKVVKAEPGIRGTTNTHPCLLEPAKKIALSHKWPADPDAPARQIGFVSINFDVGQ</sequence>
<dbReference type="Proteomes" id="UP001589832">
    <property type="component" value="Unassembled WGS sequence"/>
</dbReference>
<dbReference type="EMBL" id="JBHLTQ010000004">
    <property type="protein sequence ID" value="MFC0604774.1"/>
    <property type="molecule type" value="Genomic_DNA"/>
</dbReference>
<keyword evidence="4" id="KW-1185">Reference proteome</keyword>
<feature type="compositionally biased region" description="Basic and acidic residues" evidence="1">
    <location>
        <begin position="60"/>
        <end position="72"/>
    </location>
</feature>
<feature type="transmembrane region" description="Helical" evidence="2">
    <location>
        <begin position="12"/>
        <end position="31"/>
    </location>
</feature>
<keyword evidence="2" id="KW-0472">Membrane</keyword>
<comment type="caution">
    <text evidence="3">The sequence shown here is derived from an EMBL/GenBank/DDBJ whole genome shotgun (WGS) entry which is preliminary data.</text>
</comment>
<feature type="region of interest" description="Disordered" evidence="1">
    <location>
        <begin position="116"/>
        <end position="186"/>
    </location>
</feature>
<reference evidence="3 4" key="1">
    <citation type="submission" date="2024-09" db="EMBL/GenBank/DDBJ databases">
        <authorList>
            <person name="Sun Q."/>
            <person name="Mori K."/>
        </authorList>
    </citation>
    <scope>NUCLEOTIDE SEQUENCE [LARGE SCALE GENOMIC DNA]</scope>
    <source>
        <strain evidence="3 4">NCAIM B.02481</strain>
    </source>
</reference>
<feature type="compositionally biased region" description="Polar residues" evidence="1">
    <location>
        <begin position="74"/>
        <end position="87"/>
    </location>
</feature>
<organism evidence="3 4">
    <name type="scientific">Winogradskyella pulchriflava</name>
    <dbReference type="NCBI Taxonomy" id="1110688"/>
    <lineage>
        <taxon>Bacteria</taxon>
        <taxon>Pseudomonadati</taxon>
        <taxon>Bacteroidota</taxon>
        <taxon>Flavobacteriia</taxon>
        <taxon>Flavobacteriales</taxon>
        <taxon>Flavobacteriaceae</taxon>
        <taxon>Winogradskyella</taxon>
    </lineage>
</organism>
<evidence type="ECO:0000256" key="1">
    <source>
        <dbReference type="SAM" id="MobiDB-lite"/>
    </source>
</evidence>
<evidence type="ECO:0000313" key="3">
    <source>
        <dbReference type="EMBL" id="MFC0604774.1"/>
    </source>
</evidence>
<feature type="compositionally biased region" description="Basic and acidic residues" evidence="1">
    <location>
        <begin position="116"/>
        <end position="159"/>
    </location>
</feature>
<protein>
    <submittedName>
        <fullName evidence="3">Energy transducer TonB</fullName>
    </submittedName>
</protein>
<evidence type="ECO:0000313" key="4">
    <source>
        <dbReference type="Proteomes" id="UP001589832"/>
    </source>
</evidence>
<name>A0ABV6Q926_9FLAO</name>
<keyword evidence="2" id="KW-1133">Transmembrane helix</keyword>
<proteinExistence type="predicted"/>